<sequence>MALNQIIQKLSKIKKMGYVKSKRNGPTGIGYTLETLLKIKENNISSPDLGEIELKSQREKHSGMTTLFTFNNKAWKTDPLVAVKKYGSKDKDNRIGLYYTMGMKPNSTGLFLFVDEKAISVRHIDGKIIAIWQLSEIEKRFEAKVKNVLLVKAKVEERDGVEYFLFDRARLLSHGTTQAILKNQFENGNLLVDLRLHDAGTMARNHGTGFRVYENKLEDLYEKVEEIAF</sequence>
<evidence type="ECO:0000313" key="2">
    <source>
        <dbReference type="EMBL" id="OGZ87900.1"/>
    </source>
</evidence>
<dbReference type="Gene3D" id="3.40.210.20">
    <property type="entry name" value="MvaI/BcnI restriction endonuclease, catalytic domain"/>
    <property type="match status" value="1"/>
</dbReference>
<organism evidence="2 3">
    <name type="scientific">Candidatus Staskawiczbacteria bacterium RIFOXYD1_FULL_32_13</name>
    <dbReference type="NCBI Taxonomy" id="1802234"/>
    <lineage>
        <taxon>Bacteria</taxon>
        <taxon>Candidatus Staskawicziibacteriota</taxon>
    </lineage>
</organism>
<comment type="caution">
    <text evidence="2">The sequence shown here is derived from an EMBL/GenBank/DDBJ whole genome shotgun (WGS) entry which is preliminary data.</text>
</comment>
<dbReference type="InterPro" id="IPR043005">
    <property type="entry name" value="MvaI_BcnI_rec"/>
</dbReference>
<dbReference type="InterPro" id="IPR043004">
    <property type="entry name" value="MvaI_BcnI_cat"/>
</dbReference>
<name>A0A1G2JNN2_9BACT</name>
<dbReference type="Proteomes" id="UP000178935">
    <property type="component" value="Unassembled WGS sequence"/>
</dbReference>
<protein>
    <recommendedName>
        <fullName evidence="1">MvaI/BcnI restriction endonuclease domain-containing protein</fullName>
    </recommendedName>
</protein>
<dbReference type="AlphaFoldDB" id="A0A1G2JNN2"/>
<dbReference type="CDD" id="cd22344">
    <property type="entry name" value="PDDEXK_nuclease"/>
    <property type="match status" value="1"/>
</dbReference>
<evidence type="ECO:0000259" key="1">
    <source>
        <dbReference type="Pfam" id="PF15515"/>
    </source>
</evidence>
<dbReference type="EMBL" id="MHPU01000036">
    <property type="protein sequence ID" value="OGZ87900.1"/>
    <property type="molecule type" value="Genomic_DNA"/>
</dbReference>
<gene>
    <name evidence="2" type="ORF">A2561_01015</name>
</gene>
<dbReference type="InterPro" id="IPR029127">
    <property type="entry name" value="MvaI_BcnI"/>
</dbReference>
<dbReference type="Gene3D" id="3.30.70.3570">
    <property type="entry name" value="MvaI/BcnI restriction endonuclease, recognition domain"/>
    <property type="match status" value="1"/>
</dbReference>
<evidence type="ECO:0000313" key="3">
    <source>
        <dbReference type="Proteomes" id="UP000178935"/>
    </source>
</evidence>
<dbReference type="Pfam" id="PF15515">
    <property type="entry name" value="MvaI_BcnI"/>
    <property type="match status" value="1"/>
</dbReference>
<feature type="domain" description="MvaI/BcnI restriction endonuclease" evidence="1">
    <location>
        <begin position="7"/>
        <end position="221"/>
    </location>
</feature>
<proteinExistence type="predicted"/>
<accession>A0A1G2JNN2</accession>
<reference evidence="2 3" key="1">
    <citation type="journal article" date="2016" name="Nat. Commun.">
        <title>Thousands of microbial genomes shed light on interconnected biogeochemical processes in an aquifer system.</title>
        <authorList>
            <person name="Anantharaman K."/>
            <person name="Brown C.T."/>
            <person name="Hug L.A."/>
            <person name="Sharon I."/>
            <person name="Castelle C.J."/>
            <person name="Probst A.J."/>
            <person name="Thomas B.C."/>
            <person name="Singh A."/>
            <person name="Wilkins M.J."/>
            <person name="Karaoz U."/>
            <person name="Brodie E.L."/>
            <person name="Williams K.H."/>
            <person name="Hubbard S.S."/>
            <person name="Banfield J.F."/>
        </authorList>
    </citation>
    <scope>NUCLEOTIDE SEQUENCE [LARGE SCALE GENOMIC DNA]</scope>
</reference>